<feature type="compositionally biased region" description="Basic and acidic residues" evidence="1">
    <location>
        <begin position="69"/>
        <end position="80"/>
    </location>
</feature>
<organism evidence="2 3">
    <name type="scientific">Stylonychia lemnae</name>
    <name type="common">Ciliate</name>
    <dbReference type="NCBI Taxonomy" id="5949"/>
    <lineage>
        <taxon>Eukaryota</taxon>
        <taxon>Sar</taxon>
        <taxon>Alveolata</taxon>
        <taxon>Ciliophora</taxon>
        <taxon>Intramacronucleata</taxon>
        <taxon>Spirotrichea</taxon>
        <taxon>Stichotrichia</taxon>
        <taxon>Sporadotrichida</taxon>
        <taxon>Oxytrichidae</taxon>
        <taxon>Stylonychinae</taxon>
        <taxon>Stylonychia</taxon>
    </lineage>
</organism>
<feature type="compositionally biased region" description="Polar residues" evidence="1">
    <location>
        <begin position="137"/>
        <end position="147"/>
    </location>
</feature>
<dbReference type="AlphaFoldDB" id="A0A078B7P4"/>
<dbReference type="Proteomes" id="UP000039865">
    <property type="component" value="Unassembled WGS sequence"/>
</dbReference>
<keyword evidence="3" id="KW-1185">Reference proteome</keyword>
<feature type="region of interest" description="Disordered" evidence="1">
    <location>
        <begin position="55"/>
        <end position="180"/>
    </location>
</feature>
<sequence length="243" mass="28194">MDINLADSMTSILPPNWEEIANMRLQMLELEYQECQNAQIKGDPNDFKGLQYVLDQTDEQFPQEQENSQESRVKDTDHYLQKANNDSDVESEPNQSSSDEDEGNNQDGFEDFQDGGYHALESDHDSADNELPAIEGQQENENQSKNQDIPDIKDDEEPKEYKESQDIFHQSFQNVQTNHTVSWNQKDWDEIDEDKLQIAKAQEKKRAEDSQPMTEDKQNQEHDVKIESSSSGMGQEVFKFMYQ</sequence>
<protein>
    <submittedName>
        <fullName evidence="2">Uncharacterized protein</fullName>
    </submittedName>
</protein>
<name>A0A078B7P4_STYLE</name>
<feature type="compositionally biased region" description="Polar residues" evidence="1">
    <location>
        <begin position="82"/>
        <end position="97"/>
    </location>
</feature>
<feature type="compositionally biased region" description="Polar residues" evidence="1">
    <location>
        <begin position="59"/>
        <end position="68"/>
    </location>
</feature>
<dbReference type="EMBL" id="CCKQ01018555">
    <property type="protein sequence ID" value="CDW90530.1"/>
    <property type="molecule type" value="Genomic_DNA"/>
</dbReference>
<accession>A0A078B7P4</accession>
<feature type="compositionally biased region" description="Acidic residues" evidence="1">
    <location>
        <begin position="98"/>
        <end position="113"/>
    </location>
</feature>
<evidence type="ECO:0000256" key="1">
    <source>
        <dbReference type="SAM" id="MobiDB-lite"/>
    </source>
</evidence>
<gene>
    <name evidence="2" type="primary">Contig16104.g17164</name>
    <name evidence="2" type="ORF">STYLEM_19674</name>
</gene>
<proteinExistence type="predicted"/>
<feature type="compositionally biased region" description="Basic and acidic residues" evidence="1">
    <location>
        <begin position="199"/>
        <end position="226"/>
    </location>
</feature>
<evidence type="ECO:0000313" key="2">
    <source>
        <dbReference type="EMBL" id="CDW90530.1"/>
    </source>
</evidence>
<feature type="compositionally biased region" description="Polar residues" evidence="1">
    <location>
        <begin position="167"/>
        <end position="180"/>
    </location>
</feature>
<evidence type="ECO:0000313" key="3">
    <source>
        <dbReference type="Proteomes" id="UP000039865"/>
    </source>
</evidence>
<reference evidence="2 3" key="1">
    <citation type="submission" date="2014-06" db="EMBL/GenBank/DDBJ databases">
        <authorList>
            <person name="Swart Estienne"/>
        </authorList>
    </citation>
    <scope>NUCLEOTIDE SEQUENCE [LARGE SCALE GENOMIC DNA]</scope>
    <source>
        <strain evidence="2 3">130c</strain>
    </source>
</reference>
<feature type="region of interest" description="Disordered" evidence="1">
    <location>
        <begin position="199"/>
        <end position="243"/>
    </location>
</feature>
<dbReference type="InParanoid" id="A0A078B7P4"/>